<evidence type="ECO:0000256" key="5">
    <source>
        <dbReference type="ARBA" id="ARBA00022737"/>
    </source>
</evidence>
<evidence type="ECO:0000256" key="8">
    <source>
        <dbReference type="ARBA" id="ARBA00023157"/>
    </source>
</evidence>
<dbReference type="InterPro" id="IPR005821">
    <property type="entry name" value="Ion_trans_dom"/>
</dbReference>
<keyword evidence="8" id="KW-1015">Disulfide bond</keyword>
<dbReference type="AlphaFoldDB" id="A0A8S2KAW5"/>
<dbReference type="GO" id="GO:0005248">
    <property type="term" value="F:voltage-gated sodium channel activity"/>
    <property type="evidence" value="ECO:0007669"/>
    <property type="project" value="TreeGrafter"/>
</dbReference>
<dbReference type="FunFam" id="1.20.120.350:FF:000019">
    <property type="entry name" value="Sodium channel protein"/>
    <property type="match status" value="1"/>
</dbReference>
<evidence type="ECO:0000256" key="1">
    <source>
        <dbReference type="ARBA" id="ARBA00004651"/>
    </source>
</evidence>
<evidence type="ECO:0000256" key="2">
    <source>
        <dbReference type="ARBA" id="ARBA00022448"/>
    </source>
</evidence>
<keyword evidence="5" id="KW-0677">Repeat</keyword>
<dbReference type="FunFam" id="1.10.287.70:FF:000046">
    <property type="entry name" value="Sodium channel protein"/>
    <property type="match status" value="1"/>
</dbReference>
<evidence type="ECO:0000313" key="14">
    <source>
        <dbReference type="Proteomes" id="UP000681967"/>
    </source>
</evidence>
<evidence type="ECO:0000259" key="12">
    <source>
        <dbReference type="Pfam" id="PF00520"/>
    </source>
</evidence>
<feature type="transmembrane region" description="Helical" evidence="11">
    <location>
        <begin position="136"/>
        <end position="160"/>
    </location>
</feature>
<feature type="coiled-coil region" evidence="10">
    <location>
        <begin position="426"/>
        <end position="469"/>
    </location>
</feature>
<comment type="subcellular location">
    <subcellularLocation>
        <location evidence="1">Cell membrane</location>
        <topology evidence="1">Multi-pass membrane protein</topology>
    </subcellularLocation>
</comment>
<feature type="transmembrane region" description="Helical" evidence="11">
    <location>
        <begin position="264"/>
        <end position="283"/>
    </location>
</feature>
<evidence type="ECO:0000256" key="4">
    <source>
        <dbReference type="ARBA" id="ARBA00022692"/>
    </source>
</evidence>
<feature type="transmembrane region" description="Helical" evidence="11">
    <location>
        <begin position="809"/>
        <end position="826"/>
    </location>
</feature>
<evidence type="ECO:0000313" key="13">
    <source>
        <dbReference type="EMBL" id="CAF3833466.1"/>
    </source>
</evidence>
<keyword evidence="7 11" id="KW-0472">Membrane</keyword>
<keyword evidence="2" id="KW-0813">Transport</keyword>
<dbReference type="InterPro" id="IPR027359">
    <property type="entry name" value="Volt_channel_dom_sf"/>
</dbReference>
<evidence type="ECO:0000256" key="3">
    <source>
        <dbReference type="ARBA" id="ARBA00022475"/>
    </source>
</evidence>
<accession>A0A8S2KAW5</accession>
<feature type="domain" description="Ion transport" evidence="12">
    <location>
        <begin position="143"/>
        <end position="432"/>
    </location>
</feature>
<feature type="domain" description="Ion transport" evidence="12">
    <location>
        <begin position="651"/>
        <end position="873"/>
    </location>
</feature>
<feature type="transmembrane region" description="Helical" evidence="11">
    <location>
        <begin position="641"/>
        <end position="669"/>
    </location>
</feature>
<comment type="caution">
    <text evidence="13">The sequence shown here is derived from an EMBL/GenBank/DDBJ whole genome shotgun (WGS) entry which is preliminary data.</text>
</comment>
<dbReference type="FunFam" id="1.20.120.350:FF:000036">
    <property type="entry name" value="Voltage-dependent sodium channel SCN10A"/>
    <property type="match status" value="1"/>
</dbReference>
<keyword evidence="4 11" id="KW-0812">Transmembrane</keyword>
<keyword evidence="6 11" id="KW-1133">Transmembrane helix</keyword>
<dbReference type="Gene3D" id="1.20.120.350">
    <property type="entry name" value="Voltage-gated potassium channels. Chain C"/>
    <property type="match status" value="2"/>
</dbReference>
<dbReference type="PANTHER" id="PTHR10037">
    <property type="entry name" value="VOLTAGE-GATED CATION CHANNEL CALCIUM AND SODIUM"/>
    <property type="match status" value="1"/>
</dbReference>
<keyword evidence="9" id="KW-0325">Glycoprotein</keyword>
<dbReference type="Proteomes" id="UP000681967">
    <property type="component" value="Unassembled WGS sequence"/>
</dbReference>
<dbReference type="GO" id="GO:0019228">
    <property type="term" value="P:neuronal action potential"/>
    <property type="evidence" value="ECO:0007669"/>
    <property type="project" value="TreeGrafter"/>
</dbReference>
<feature type="transmembrane region" description="Helical" evidence="11">
    <location>
        <begin position="681"/>
        <end position="699"/>
    </location>
</feature>
<keyword evidence="10" id="KW-0175">Coiled coil</keyword>
<dbReference type="PANTHER" id="PTHR10037:SF288">
    <property type="entry name" value="SODIUM CHANNEL PROTEIN PARA"/>
    <property type="match status" value="1"/>
</dbReference>
<dbReference type="SUPFAM" id="SSF81324">
    <property type="entry name" value="Voltage-gated potassium channels"/>
    <property type="match status" value="2"/>
</dbReference>
<dbReference type="EMBL" id="CAJOBH010001061">
    <property type="protein sequence ID" value="CAF3833466.1"/>
    <property type="molecule type" value="Genomic_DNA"/>
</dbReference>
<proteinExistence type="predicted"/>
<feature type="transmembrane region" description="Helical" evidence="11">
    <location>
        <begin position="400"/>
        <end position="426"/>
    </location>
</feature>
<dbReference type="GO" id="GO:0086010">
    <property type="term" value="P:membrane depolarization during action potential"/>
    <property type="evidence" value="ECO:0007669"/>
    <property type="project" value="TreeGrafter"/>
</dbReference>
<dbReference type="Pfam" id="PF00520">
    <property type="entry name" value="Ion_trans"/>
    <property type="match status" value="2"/>
</dbReference>
<evidence type="ECO:0000256" key="6">
    <source>
        <dbReference type="ARBA" id="ARBA00022989"/>
    </source>
</evidence>
<evidence type="ECO:0000256" key="11">
    <source>
        <dbReference type="SAM" id="Phobius"/>
    </source>
</evidence>
<protein>
    <recommendedName>
        <fullName evidence="12">Ion transport domain-containing protein</fullName>
    </recommendedName>
</protein>
<reference evidence="13" key="1">
    <citation type="submission" date="2021-02" db="EMBL/GenBank/DDBJ databases">
        <authorList>
            <person name="Nowell W R."/>
        </authorList>
    </citation>
    <scope>NUCLEOTIDE SEQUENCE</scope>
</reference>
<evidence type="ECO:0000256" key="9">
    <source>
        <dbReference type="ARBA" id="ARBA00023180"/>
    </source>
</evidence>
<name>A0A8S2KAW5_9BILA</name>
<evidence type="ECO:0000256" key="7">
    <source>
        <dbReference type="ARBA" id="ARBA00023136"/>
    </source>
</evidence>
<feature type="transmembrane region" description="Helical" evidence="11">
    <location>
        <begin position="764"/>
        <end position="789"/>
    </location>
</feature>
<feature type="transmembrane region" description="Helical" evidence="11">
    <location>
        <begin position="205"/>
        <end position="227"/>
    </location>
</feature>
<sequence length="918" mass="106378">MDYNTIVFREFTHESLRRIDRYRQEEAERIASERLQRQTIREDDNDECLSTKKSSKYVPLGPKRMPNKELAVGEILPLFLQHRFPPELIGKPIEEIDYFYRTDYAFVIINKNKAIYRFSATKACFIFSPFNCCRRIAMGILSHPLFSTLVMITILTNCVFMTMRNAPEVNEYVFTFIYTLEALTKCVARGFILEKYTFLRDAWNWLDFIVITLAYITFFINLGKVAVLRTFRVLRALKTVAVVPGLKTIVDALIQSLICLRDVTVLSSFILSIFALVGLQLYMGVLRQKCVPTFDSFLNNSNLSSIGFNLTYESYLKEIDNEMYWHKENDIFVLCGNASGSTKCPPGFVCWKDRGINPDFGYTSFDSYGWAMLACFRLMTQDYWENLYQLVLSAAGRFHFLYFVAVIFFGSFYLVNLILAIVSMSYQDQQQKVQAENEERERRKLECELEEQNIEARKASELLSLLNVETEQYNENALCFENPNRKVSYSSVSYEYDQNQSKTDLKTRRVYQASPSMFHFDNESLVFSNPTTSDIRTIPFFDETQNSTNGDKKSQRTRAYSYLSERHQRDNDSTVTLYQAKPHIKYAPITEVLTASPSEKTSTHSKNLEEINSYDRPIVKSLRTYCCEWNCQSTCFQKFQAAVAFFVLDAFVDLFITICIILNTLFMALDQPGQSEKMTRILTAGNYVFTTIFTTEAILKIIAMRPVNFVKDGWNVFDLFIVTLSLVELGLANIKGLSVLRSFRLLRVFKLAKSWQTLNRLMSIIGKSIGALGNLTLVLVIIIFIFAVMGMQLFGQKYADKFGKEMPRWNFFDFFHAFMIVFRVLCGEWIESMWVCLECAGWPCIPFFLLTFVIGNLVVLNLFLALLLASFGSNVLREKEKEDDENKIGEAIDRIQRFFRFLARSILESVHLFIYYSI</sequence>
<dbReference type="Gene3D" id="1.10.287.70">
    <property type="match status" value="2"/>
</dbReference>
<gene>
    <name evidence="13" type="ORF">BYL167_LOCUS4844</name>
</gene>
<dbReference type="InterPro" id="IPR043203">
    <property type="entry name" value="VGCC_Ca_Na"/>
</dbReference>
<dbReference type="GO" id="GO:0001518">
    <property type="term" value="C:voltage-gated sodium channel complex"/>
    <property type="evidence" value="ECO:0007669"/>
    <property type="project" value="TreeGrafter"/>
</dbReference>
<keyword evidence="3" id="KW-1003">Cell membrane</keyword>
<organism evidence="13 14">
    <name type="scientific">Rotaria magnacalcarata</name>
    <dbReference type="NCBI Taxonomy" id="392030"/>
    <lineage>
        <taxon>Eukaryota</taxon>
        <taxon>Metazoa</taxon>
        <taxon>Spiralia</taxon>
        <taxon>Gnathifera</taxon>
        <taxon>Rotifera</taxon>
        <taxon>Eurotatoria</taxon>
        <taxon>Bdelloidea</taxon>
        <taxon>Philodinida</taxon>
        <taxon>Philodinidae</taxon>
        <taxon>Rotaria</taxon>
    </lineage>
</organism>
<evidence type="ECO:0000256" key="10">
    <source>
        <dbReference type="SAM" id="Coils"/>
    </source>
</evidence>